<organism evidence="3 7">
    <name type="scientific">Didymodactylos carnosus</name>
    <dbReference type="NCBI Taxonomy" id="1234261"/>
    <lineage>
        <taxon>Eukaryota</taxon>
        <taxon>Metazoa</taxon>
        <taxon>Spiralia</taxon>
        <taxon>Gnathifera</taxon>
        <taxon>Rotifera</taxon>
        <taxon>Eurotatoria</taxon>
        <taxon>Bdelloidea</taxon>
        <taxon>Philodinida</taxon>
        <taxon>Philodinidae</taxon>
        <taxon>Didymodactylos</taxon>
    </lineage>
</organism>
<dbReference type="Proteomes" id="UP000682733">
    <property type="component" value="Unassembled WGS sequence"/>
</dbReference>
<gene>
    <name evidence="3" type="ORF">GPM918_LOCUS2238</name>
    <name evidence="4" type="ORF">OVA965_LOCUS12351</name>
    <name evidence="5" type="ORF">SRO942_LOCUS2238</name>
    <name evidence="6" type="ORF">TMI583_LOCUS12355</name>
</gene>
<dbReference type="EMBL" id="CAJNOK010004948">
    <property type="protein sequence ID" value="CAF0955283.1"/>
    <property type="molecule type" value="Genomic_DNA"/>
</dbReference>
<dbReference type="GO" id="GO:0016192">
    <property type="term" value="P:vesicle-mediated transport"/>
    <property type="evidence" value="ECO:0007669"/>
    <property type="project" value="InterPro"/>
</dbReference>
<dbReference type="AlphaFoldDB" id="A0A813R591"/>
<evidence type="ECO:0000256" key="1">
    <source>
        <dbReference type="SAM" id="Phobius"/>
    </source>
</evidence>
<evidence type="ECO:0000313" key="4">
    <source>
        <dbReference type="EMBL" id="CAF0955283.1"/>
    </source>
</evidence>
<evidence type="ECO:0000313" key="7">
    <source>
        <dbReference type="Proteomes" id="UP000663829"/>
    </source>
</evidence>
<dbReference type="EMBL" id="CAJNOQ010000241">
    <property type="protein sequence ID" value="CAF0776820.1"/>
    <property type="molecule type" value="Genomic_DNA"/>
</dbReference>
<reference evidence="3" key="1">
    <citation type="submission" date="2021-02" db="EMBL/GenBank/DDBJ databases">
        <authorList>
            <person name="Nowell W R."/>
        </authorList>
    </citation>
    <scope>NUCLEOTIDE SEQUENCE</scope>
</reference>
<evidence type="ECO:0000313" key="6">
    <source>
        <dbReference type="EMBL" id="CAF3728656.1"/>
    </source>
</evidence>
<dbReference type="OrthoDB" id="10029823at2759"/>
<protein>
    <recommendedName>
        <fullName evidence="2">t-SNARE coiled-coil homology domain-containing protein</fullName>
    </recommendedName>
</protein>
<dbReference type="Gene3D" id="1.20.58.70">
    <property type="match status" value="1"/>
</dbReference>
<accession>A0A813R591</accession>
<dbReference type="Proteomes" id="UP000681722">
    <property type="component" value="Unassembled WGS sequence"/>
</dbReference>
<dbReference type="Proteomes" id="UP000677228">
    <property type="component" value="Unassembled WGS sequence"/>
</dbReference>
<dbReference type="SUPFAM" id="SSF47661">
    <property type="entry name" value="t-snare proteins"/>
    <property type="match status" value="1"/>
</dbReference>
<name>A0A813R591_9BILA</name>
<keyword evidence="7" id="KW-1185">Reference proteome</keyword>
<keyword evidence="1" id="KW-1133">Transmembrane helix</keyword>
<evidence type="ECO:0000313" key="3">
    <source>
        <dbReference type="EMBL" id="CAF0776820.1"/>
    </source>
</evidence>
<comment type="caution">
    <text evidence="3">The sequence shown here is derived from an EMBL/GenBank/DDBJ whole genome shotgun (WGS) entry which is preliminary data.</text>
</comment>
<evidence type="ECO:0000259" key="2">
    <source>
        <dbReference type="PROSITE" id="PS50192"/>
    </source>
</evidence>
<keyword evidence="1" id="KW-0472">Membrane</keyword>
<proteinExistence type="predicted"/>
<sequence>MFGSVLNHLFASNRDVFDAETAATNDQQHTKIQMEVQNFLPQVYDTWNYLQKLNMQTMKFRDVYYAYKHERNNGQRRKYFEQLKQLDEYIYKLSVITYENILTLEKIAKPALNEFNMFENIKNKQQRQSWYTPAHVRIIQNQLTSLKLSFRRIIMEQNEISQEYQDLLKRSIPASLTRLTVTTSTVEKIKKLLITKSESTNLGDSVDVQMSYRKSNQHVQIQQQQQPLTEEDIQINDLETRLEHVRQLKVRVRRMNEMTMAMYFAVQEQNNLTDNIWMNISAGSDYISQSVNELKLVKELQQNKIGRWIKLLCLAFCLFVILIIILVIVYVVVRNADK</sequence>
<evidence type="ECO:0000313" key="5">
    <source>
        <dbReference type="EMBL" id="CAF3559425.1"/>
    </source>
</evidence>
<dbReference type="InterPro" id="IPR000727">
    <property type="entry name" value="T_SNARE_dom"/>
</dbReference>
<dbReference type="PROSITE" id="PS50192">
    <property type="entry name" value="T_SNARE"/>
    <property type="match status" value="1"/>
</dbReference>
<dbReference type="InterPro" id="IPR010989">
    <property type="entry name" value="SNARE"/>
</dbReference>
<dbReference type="EMBL" id="CAJOBC010000241">
    <property type="protein sequence ID" value="CAF3559425.1"/>
    <property type="molecule type" value="Genomic_DNA"/>
</dbReference>
<keyword evidence="1" id="KW-0812">Transmembrane</keyword>
<feature type="transmembrane region" description="Helical" evidence="1">
    <location>
        <begin position="308"/>
        <end position="333"/>
    </location>
</feature>
<dbReference type="EMBL" id="CAJOBA010004953">
    <property type="protein sequence ID" value="CAF3728656.1"/>
    <property type="molecule type" value="Genomic_DNA"/>
</dbReference>
<dbReference type="GO" id="GO:0016020">
    <property type="term" value="C:membrane"/>
    <property type="evidence" value="ECO:0007669"/>
    <property type="project" value="InterPro"/>
</dbReference>
<feature type="domain" description="T-SNARE coiled-coil homology" evidence="2">
    <location>
        <begin position="235"/>
        <end position="297"/>
    </location>
</feature>
<dbReference type="Proteomes" id="UP000663829">
    <property type="component" value="Unassembled WGS sequence"/>
</dbReference>